<dbReference type="InterPro" id="IPR033034">
    <property type="entry name" value="NDUFB9"/>
</dbReference>
<evidence type="ECO:0000256" key="2">
    <source>
        <dbReference type="ARBA" id="ARBA00004443"/>
    </source>
</evidence>
<keyword evidence="6" id="KW-0813">Transport</keyword>
<keyword evidence="12" id="KW-0496">Mitochondrion</keyword>
<evidence type="ECO:0000256" key="4">
    <source>
        <dbReference type="ARBA" id="ARBA00011790"/>
    </source>
</evidence>
<evidence type="ECO:0000256" key="12">
    <source>
        <dbReference type="ARBA" id="ARBA00023128"/>
    </source>
</evidence>
<evidence type="ECO:0000256" key="13">
    <source>
        <dbReference type="ARBA" id="ARBA00023136"/>
    </source>
</evidence>
<evidence type="ECO:0000256" key="1">
    <source>
        <dbReference type="ARBA" id="ARBA00002920"/>
    </source>
</evidence>
<evidence type="ECO:0000313" key="17">
    <source>
        <dbReference type="EMBL" id="TIA93432.1"/>
    </source>
</evidence>
<organism evidence="17 18">
    <name type="scientific">Wallemia hederae</name>
    <dbReference type="NCBI Taxonomy" id="1540922"/>
    <lineage>
        <taxon>Eukaryota</taxon>
        <taxon>Fungi</taxon>
        <taxon>Dikarya</taxon>
        <taxon>Basidiomycota</taxon>
        <taxon>Wallemiomycotina</taxon>
        <taxon>Wallemiomycetes</taxon>
        <taxon>Wallemiales</taxon>
        <taxon>Wallemiaceae</taxon>
        <taxon>Wallemia</taxon>
    </lineage>
</organism>
<keyword evidence="7" id="KW-0597">Phosphoprotein</keyword>
<protein>
    <recommendedName>
        <fullName evidence="5">NADH dehydrogenase [ubiquinone] 1 beta subcomplex subunit 9</fullName>
    </recommendedName>
    <alternativeName>
        <fullName evidence="14">Complex I-B22</fullName>
    </alternativeName>
    <alternativeName>
        <fullName evidence="15">NADH-ubiquinone oxidoreductase B22 subunit</fullName>
    </alternativeName>
</protein>
<evidence type="ECO:0000256" key="9">
    <source>
        <dbReference type="ARBA" id="ARBA00022792"/>
    </source>
</evidence>
<evidence type="ECO:0000256" key="14">
    <source>
        <dbReference type="ARBA" id="ARBA00030192"/>
    </source>
</evidence>
<keyword evidence="13" id="KW-0472">Membrane</keyword>
<evidence type="ECO:0000256" key="6">
    <source>
        <dbReference type="ARBA" id="ARBA00022448"/>
    </source>
</evidence>
<dbReference type="CDD" id="cd20263">
    <property type="entry name" value="Complex1_LYR_NDUFB9_LYRM3"/>
    <property type="match status" value="1"/>
</dbReference>
<feature type="domain" description="Complex 1 LYR protein" evidence="16">
    <location>
        <begin position="25"/>
        <end position="80"/>
    </location>
</feature>
<proteinExistence type="inferred from homology"/>
<keyword evidence="11" id="KW-0007">Acetylation</keyword>
<evidence type="ECO:0000256" key="10">
    <source>
        <dbReference type="ARBA" id="ARBA00022982"/>
    </source>
</evidence>
<keyword evidence="10" id="KW-0249">Electron transport</keyword>
<accession>A0A4T0FX08</accession>
<evidence type="ECO:0000256" key="5">
    <source>
        <dbReference type="ARBA" id="ARBA00018684"/>
    </source>
</evidence>
<gene>
    <name evidence="17" type="ORF">E3P99_00159</name>
</gene>
<evidence type="ECO:0000256" key="15">
    <source>
        <dbReference type="ARBA" id="ARBA00032528"/>
    </source>
</evidence>
<keyword evidence="9" id="KW-0999">Mitochondrion inner membrane</keyword>
<name>A0A4T0FX08_9BASI</name>
<sequence>MYHIPRRSRRPSASMSFSASHRIYVKSLYKRYLKQGLDWYIRRDLWREYAIEVRAKFEANRHITNPRQLAKVLEHFEERLAHRKHPDPYIPVLMPGGTKAERNAPPQMFSAEEKQQVLDTLKADKLIA</sequence>
<dbReference type="OrthoDB" id="13598at2759"/>
<dbReference type="InterPro" id="IPR008011">
    <property type="entry name" value="Complex1_LYR_dom"/>
</dbReference>
<dbReference type="PANTHER" id="PTHR12868">
    <property type="entry name" value="NADH-UBIQUINONE OXIDOREDUCTASE B22 SUBUNIT"/>
    <property type="match status" value="1"/>
</dbReference>
<evidence type="ECO:0000256" key="3">
    <source>
        <dbReference type="ARBA" id="ARBA00009508"/>
    </source>
</evidence>
<evidence type="ECO:0000259" key="16">
    <source>
        <dbReference type="Pfam" id="PF05347"/>
    </source>
</evidence>
<dbReference type="GO" id="GO:0006120">
    <property type="term" value="P:mitochondrial electron transport, NADH to ubiquinone"/>
    <property type="evidence" value="ECO:0007669"/>
    <property type="project" value="InterPro"/>
</dbReference>
<comment type="similarity">
    <text evidence="3">Belongs to the complex I LYR family.</text>
</comment>
<dbReference type="EMBL" id="SPNW01000002">
    <property type="protein sequence ID" value="TIA93432.1"/>
    <property type="molecule type" value="Genomic_DNA"/>
</dbReference>
<dbReference type="AlphaFoldDB" id="A0A4T0FX08"/>
<evidence type="ECO:0000313" key="18">
    <source>
        <dbReference type="Proteomes" id="UP000310189"/>
    </source>
</evidence>
<comment type="subcellular location">
    <subcellularLocation>
        <location evidence="2">Mitochondrion inner membrane</location>
        <topology evidence="2">Peripheral membrane protein</topology>
        <orientation evidence="2">Matrix side</orientation>
    </subcellularLocation>
</comment>
<dbReference type="GO" id="GO:0005743">
    <property type="term" value="C:mitochondrial inner membrane"/>
    <property type="evidence" value="ECO:0007669"/>
    <property type="project" value="UniProtKB-SubCell"/>
</dbReference>
<keyword evidence="8" id="KW-0679">Respiratory chain</keyword>
<dbReference type="InterPro" id="IPR045292">
    <property type="entry name" value="Complex1_LYR_NDUFB9_LYRM3"/>
</dbReference>
<dbReference type="PANTHER" id="PTHR12868:SF0">
    <property type="entry name" value="NADH DEHYDROGENASE [UBIQUINONE] 1 BETA SUBCOMPLEX SUBUNIT 9"/>
    <property type="match status" value="1"/>
</dbReference>
<evidence type="ECO:0000256" key="11">
    <source>
        <dbReference type="ARBA" id="ARBA00022990"/>
    </source>
</evidence>
<reference evidence="17 18" key="1">
    <citation type="submission" date="2019-03" db="EMBL/GenBank/DDBJ databases">
        <title>Sequencing 23 genomes of Wallemia ichthyophaga.</title>
        <authorList>
            <person name="Gostincar C."/>
        </authorList>
    </citation>
    <scope>NUCLEOTIDE SEQUENCE [LARGE SCALE GENOMIC DNA]</scope>
    <source>
        <strain evidence="17 18">EXF-5753</strain>
    </source>
</reference>
<dbReference type="Proteomes" id="UP000310189">
    <property type="component" value="Unassembled WGS sequence"/>
</dbReference>
<comment type="subunit">
    <text evidence="4">Mammalian complex I is composed of 45 different subunits.</text>
</comment>
<evidence type="ECO:0000256" key="8">
    <source>
        <dbReference type="ARBA" id="ARBA00022660"/>
    </source>
</evidence>
<keyword evidence="18" id="KW-1185">Reference proteome</keyword>
<evidence type="ECO:0000256" key="7">
    <source>
        <dbReference type="ARBA" id="ARBA00022553"/>
    </source>
</evidence>
<dbReference type="Pfam" id="PF05347">
    <property type="entry name" value="Complex1_LYR"/>
    <property type="match status" value="1"/>
</dbReference>
<comment type="caution">
    <text evidence="17">The sequence shown here is derived from an EMBL/GenBank/DDBJ whole genome shotgun (WGS) entry which is preliminary data.</text>
</comment>
<comment type="function">
    <text evidence="1">Accessory subunit of the mitochondrial membrane respiratory chain NADH dehydrogenase (Complex I), that is believed to be not involved in catalysis. Complex I functions in the transfer of electrons from NADH to the respiratory chain. The immediate electron acceptor for the enzyme is believed to be ubiquinone.</text>
</comment>